<dbReference type="SUPFAM" id="SSF53474">
    <property type="entry name" value="alpha/beta-Hydrolases"/>
    <property type="match status" value="1"/>
</dbReference>
<evidence type="ECO:0000313" key="2">
    <source>
        <dbReference type="EMBL" id="CAE0443247.1"/>
    </source>
</evidence>
<dbReference type="EMBL" id="HBIN01017488">
    <property type="protein sequence ID" value="CAE0443247.1"/>
    <property type="molecule type" value="Transcribed_RNA"/>
</dbReference>
<sequence length="136" mass="15095">MKRPVCGLILHSPIMSGIRVLMENRGPLCCCDIYPNINRIKRVTCPVLVIHGDRDIEVGFNHGVGMQEAVPKHSKTEPCWIEGGGHNNIVDEFPHEYYPKVQAFLNSLKNTRDTMNTNASASSSNTAEKEMVLSSS</sequence>
<name>A0A7S3PLF3_9STRA</name>
<evidence type="ECO:0000256" key="1">
    <source>
        <dbReference type="SAM" id="MobiDB-lite"/>
    </source>
</evidence>
<dbReference type="InterPro" id="IPR029058">
    <property type="entry name" value="AB_hydrolase_fold"/>
</dbReference>
<gene>
    <name evidence="2" type="ORF">ASTO00021_LOCUS13341</name>
</gene>
<feature type="compositionally biased region" description="Basic and acidic residues" evidence="1">
    <location>
        <begin position="127"/>
        <end position="136"/>
    </location>
</feature>
<reference evidence="2" key="1">
    <citation type="submission" date="2021-01" db="EMBL/GenBank/DDBJ databases">
        <authorList>
            <person name="Corre E."/>
            <person name="Pelletier E."/>
            <person name="Niang G."/>
            <person name="Scheremetjew M."/>
            <person name="Finn R."/>
            <person name="Kale V."/>
            <person name="Holt S."/>
            <person name="Cochrane G."/>
            <person name="Meng A."/>
            <person name="Brown T."/>
            <person name="Cohen L."/>
        </authorList>
    </citation>
    <scope>NUCLEOTIDE SEQUENCE</scope>
    <source>
        <strain evidence="2">GSBS06</strain>
    </source>
</reference>
<feature type="region of interest" description="Disordered" evidence="1">
    <location>
        <begin position="115"/>
        <end position="136"/>
    </location>
</feature>
<accession>A0A7S3PLF3</accession>
<evidence type="ECO:0008006" key="3">
    <source>
        <dbReference type="Google" id="ProtNLM"/>
    </source>
</evidence>
<dbReference type="PANTHER" id="PTHR12277">
    <property type="entry name" value="ALPHA/BETA HYDROLASE DOMAIN-CONTAINING PROTEIN"/>
    <property type="match status" value="1"/>
</dbReference>
<dbReference type="PANTHER" id="PTHR12277:SF81">
    <property type="entry name" value="PROTEIN ABHD13"/>
    <property type="match status" value="1"/>
</dbReference>
<dbReference type="Gene3D" id="3.40.50.1820">
    <property type="entry name" value="alpha/beta hydrolase"/>
    <property type="match status" value="1"/>
</dbReference>
<dbReference type="AlphaFoldDB" id="A0A7S3PLF3"/>
<protein>
    <recommendedName>
        <fullName evidence="3">Serine hydrolase FSH domain-containing protein</fullName>
    </recommendedName>
</protein>
<proteinExistence type="predicted"/>
<organism evidence="2">
    <name type="scientific">Aplanochytrium stocchinoi</name>
    <dbReference type="NCBI Taxonomy" id="215587"/>
    <lineage>
        <taxon>Eukaryota</taxon>
        <taxon>Sar</taxon>
        <taxon>Stramenopiles</taxon>
        <taxon>Bigyra</taxon>
        <taxon>Labyrinthulomycetes</taxon>
        <taxon>Thraustochytrida</taxon>
        <taxon>Thraustochytriidae</taxon>
        <taxon>Aplanochytrium</taxon>
    </lineage>
</organism>
<feature type="compositionally biased region" description="Low complexity" evidence="1">
    <location>
        <begin position="115"/>
        <end position="126"/>
    </location>
</feature>